<evidence type="ECO:0000313" key="6">
    <source>
        <dbReference type="Ensembl" id="ENSGMOP00000054489.1"/>
    </source>
</evidence>
<feature type="compositionally biased region" description="Low complexity" evidence="4">
    <location>
        <begin position="1"/>
        <end position="11"/>
    </location>
</feature>
<dbReference type="GeneTree" id="ENSGT01030000240337"/>
<dbReference type="Ensembl" id="ENSGMOT00000039387.1">
    <property type="protein sequence ID" value="ENSGMOP00000054489.1"/>
    <property type="gene ID" value="ENSGMOG00000027899.1"/>
</dbReference>
<feature type="domain" description="Tight junction-associated protein 1" evidence="5">
    <location>
        <begin position="51"/>
        <end position="217"/>
    </location>
</feature>
<feature type="compositionally biased region" description="Pro residues" evidence="4">
    <location>
        <begin position="259"/>
        <end position="271"/>
    </location>
</feature>
<sequence length="389" mass="40740">MTGPGAPRPNGGAPGGQHNGSAGRRPETPLTPGGGGGEEGVGAGGRGGNSSSSSSSFEKLSPYPAPPPPHHPHPLYPGRKVIEFTSDDKVKIPKNSPLPNCTYATRQAISLSLVQADAPPSPAHSDSGWRSAASSSSSPSPPQPPSSASSEEDLLLSWQRMFVQKEAPPAALQHRTSFSRDSARQLGLGGASGGGGAAERQRGGVAAYSDGEEGSSAPREGEEEEEEGGSVGSWAEERDVLPCDLPVITPTRHLEYPPDHAPPPPPAPGYTPPGRGQKNPKRMGVHHLHRKDSLTRAQEQGTLHTLSPSHSLTTTLSVPISVWVEGGGVLLLRPLSPIGQPSSECSEQHGATRTRLPPPSLPHKLSPSWGGDVIVLIYYRFPLMIQCCY</sequence>
<evidence type="ECO:0000256" key="4">
    <source>
        <dbReference type="SAM" id="MobiDB-lite"/>
    </source>
</evidence>
<feature type="domain" description="Tight junction-associated protein 1" evidence="5">
    <location>
        <begin position="223"/>
        <end position="303"/>
    </location>
</feature>
<dbReference type="GO" id="GO:0007030">
    <property type="term" value="P:Golgi organization"/>
    <property type="evidence" value="ECO:0007669"/>
    <property type="project" value="TreeGrafter"/>
</dbReference>
<keyword evidence="7" id="KW-1185">Reference proteome</keyword>
<accession>A0A8C5FQR2</accession>
<organism evidence="6 7">
    <name type="scientific">Gadus morhua</name>
    <name type="common">Atlantic cod</name>
    <dbReference type="NCBI Taxonomy" id="8049"/>
    <lineage>
        <taxon>Eukaryota</taxon>
        <taxon>Metazoa</taxon>
        <taxon>Chordata</taxon>
        <taxon>Craniata</taxon>
        <taxon>Vertebrata</taxon>
        <taxon>Euteleostomi</taxon>
        <taxon>Actinopterygii</taxon>
        <taxon>Neopterygii</taxon>
        <taxon>Teleostei</taxon>
        <taxon>Neoteleostei</taxon>
        <taxon>Acanthomorphata</taxon>
        <taxon>Zeiogadaria</taxon>
        <taxon>Gadariae</taxon>
        <taxon>Gadiformes</taxon>
        <taxon>Gadoidei</taxon>
        <taxon>Gadidae</taxon>
        <taxon>Gadus</taxon>
    </lineage>
</organism>
<name>A0A8C5FQR2_GADMO</name>
<comment type="subcellular location">
    <subcellularLocation>
        <location evidence="1">Membrane</location>
        <topology evidence="1">Peripheral membrane protein</topology>
    </subcellularLocation>
</comment>
<evidence type="ECO:0000313" key="7">
    <source>
        <dbReference type="Proteomes" id="UP000694546"/>
    </source>
</evidence>
<dbReference type="AlphaFoldDB" id="A0A8C5FQR2"/>
<feature type="region of interest" description="Disordered" evidence="4">
    <location>
        <begin position="1"/>
        <end position="81"/>
    </location>
</feature>
<feature type="region of interest" description="Disordered" evidence="4">
    <location>
        <begin position="114"/>
        <end position="153"/>
    </location>
</feature>
<reference evidence="6" key="2">
    <citation type="submission" date="2025-09" db="UniProtKB">
        <authorList>
            <consortium name="Ensembl"/>
        </authorList>
    </citation>
    <scope>IDENTIFICATION</scope>
</reference>
<feature type="region of interest" description="Disordered" evidence="4">
    <location>
        <begin position="167"/>
        <end position="289"/>
    </location>
</feature>
<keyword evidence="2" id="KW-0597">Phosphoprotein</keyword>
<evidence type="ECO:0000256" key="1">
    <source>
        <dbReference type="ARBA" id="ARBA00004170"/>
    </source>
</evidence>
<dbReference type="Proteomes" id="UP000694546">
    <property type="component" value="Chromosome 15"/>
</dbReference>
<feature type="region of interest" description="Disordered" evidence="4">
    <location>
        <begin position="340"/>
        <end position="359"/>
    </location>
</feature>
<dbReference type="InterPro" id="IPR043441">
    <property type="entry name" value="Tjap1/BEGAIN"/>
</dbReference>
<dbReference type="Pfam" id="PF15453">
    <property type="entry name" value="Pilt"/>
    <property type="match status" value="2"/>
</dbReference>
<dbReference type="InterPro" id="IPR043470">
    <property type="entry name" value="Tjap1_dom"/>
</dbReference>
<feature type="compositionally biased region" description="Gly residues" evidence="4">
    <location>
        <begin position="187"/>
        <end position="197"/>
    </location>
</feature>
<feature type="compositionally biased region" description="Basic residues" evidence="4">
    <location>
        <begin position="278"/>
        <end position="289"/>
    </location>
</feature>
<feature type="compositionally biased region" description="Gly residues" evidence="4">
    <location>
        <begin position="32"/>
        <end position="48"/>
    </location>
</feature>
<dbReference type="GO" id="GO:0005802">
    <property type="term" value="C:trans-Golgi network"/>
    <property type="evidence" value="ECO:0007669"/>
    <property type="project" value="TreeGrafter"/>
</dbReference>
<feature type="compositionally biased region" description="Polar residues" evidence="4">
    <location>
        <begin position="340"/>
        <end position="351"/>
    </location>
</feature>
<evidence type="ECO:0000259" key="5">
    <source>
        <dbReference type="Pfam" id="PF15453"/>
    </source>
</evidence>
<dbReference type="GO" id="GO:0016020">
    <property type="term" value="C:membrane"/>
    <property type="evidence" value="ECO:0007669"/>
    <property type="project" value="UniProtKB-SubCell"/>
</dbReference>
<dbReference type="PANTHER" id="PTHR28664:SF3">
    <property type="entry name" value="TIGHT JUNCTION-ASSOCIATED PROTEIN 1"/>
    <property type="match status" value="1"/>
</dbReference>
<evidence type="ECO:0000256" key="3">
    <source>
        <dbReference type="ARBA" id="ARBA00023136"/>
    </source>
</evidence>
<keyword evidence="3" id="KW-0472">Membrane</keyword>
<reference evidence="6" key="1">
    <citation type="submission" date="2025-08" db="UniProtKB">
        <authorList>
            <consortium name="Ensembl"/>
        </authorList>
    </citation>
    <scope>IDENTIFICATION</scope>
</reference>
<protein>
    <recommendedName>
        <fullName evidence="5">Tight junction-associated protein 1 domain-containing protein</fullName>
    </recommendedName>
</protein>
<evidence type="ECO:0000256" key="2">
    <source>
        <dbReference type="ARBA" id="ARBA00022553"/>
    </source>
</evidence>
<dbReference type="PANTHER" id="PTHR28664">
    <property type="entry name" value="TIGHT JUNCTION-ASSOCIATED PROTEIN 1"/>
    <property type="match status" value="1"/>
</dbReference>
<proteinExistence type="predicted"/>